<name>A0AAN8XS85_HALRR</name>
<dbReference type="AlphaFoldDB" id="A0AAN8XS85"/>
<dbReference type="Proteomes" id="UP001381693">
    <property type="component" value="Unassembled WGS sequence"/>
</dbReference>
<protein>
    <submittedName>
        <fullName evidence="1">Uncharacterized protein</fullName>
    </submittedName>
</protein>
<organism evidence="1 2">
    <name type="scientific">Halocaridina rubra</name>
    <name type="common">Hawaiian red shrimp</name>
    <dbReference type="NCBI Taxonomy" id="373956"/>
    <lineage>
        <taxon>Eukaryota</taxon>
        <taxon>Metazoa</taxon>
        <taxon>Ecdysozoa</taxon>
        <taxon>Arthropoda</taxon>
        <taxon>Crustacea</taxon>
        <taxon>Multicrustacea</taxon>
        <taxon>Malacostraca</taxon>
        <taxon>Eumalacostraca</taxon>
        <taxon>Eucarida</taxon>
        <taxon>Decapoda</taxon>
        <taxon>Pleocyemata</taxon>
        <taxon>Caridea</taxon>
        <taxon>Atyoidea</taxon>
        <taxon>Atyidae</taxon>
        <taxon>Halocaridina</taxon>
    </lineage>
</organism>
<proteinExistence type="predicted"/>
<reference evidence="1 2" key="1">
    <citation type="submission" date="2023-11" db="EMBL/GenBank/DDBJ databases">
        <title>Halocaridina rubra genome assembly.</title>
        <authorList>
            <person name="Smith C."/>
        </authorList>
    </citation>
    <scope>NUCLEOTIDE SEQUENCE [LARGE SCALE GENOMIC DNA]</scope>
    <source>
        <strain evidence="1">EP-1</strain>
        <tissue evidence="1">Whole</tissue>
    </source>
</reference>
<dbReference type="EMBL" id="JAXCGZ010003774">
    <property type="protein sequence ID" value="KAK7083300.1"/>
    <property type="molecule type" value="Genomic_DNA"/>
</dbReference>
<gene>
    <name evidence="1" type="ORF">SK128_010011</name>
</gene>
<sequence length="52" mass="5958">MKERATFPTRWTPNLLSRSDGWVTGIRKRGYEYIHTTLGSGASENLSKEDRS</sequence>
<accession>A0AAN8XS85</accession>
<keyword evidence="2" id="KW-1185">Reference proteome</keyword>
<evidence type="ECO:0000313" key="1">
    <source>
        <dbReference type="EMBL" id="KAK7083300.1"/>
    </source>
</evidence>
<evidence type="ECO:0000313" key="2">
    <source>
        <dbReference type="Proteomes" id="UP001381693"/>
    </source>
</evidence>
<comment type="caution">
    <text evidence="1">The sequence shown here is derived from an EMBL/GenBank/DDBJ whole genome shotgun (WGS) entry which is preliminary data.</text>
</comment>